<comment type="caution">
    <text evidence="4">The sequence shown here is derived from an EMBL/GenBank/DDBJ whole genome shotgun (WGS) entry which is preliminary data.</text>
</comment>
<dbReference type="Pfam" id="PF03061">
    <property type="entry name" value="4HBT"/>
    <property type="match status" value="1"/>
</dbReference>
<organism evidence="4 5">
    <name type="scientific">Agrococcus sediminis</name>
    <dbReference type="NCBI Taxonomy" id="2599924"/>
    <lineage>
        <taxon>Bacteria</taxon>
        <taxon>Bacillati</taxon>
        <taxon>Actinomycetota</taxon>
        <taxon>Actinomycetes</taxon>
        <taxon>Micrococcales</taxon>
        <taxon>Microbacteriaceae</taxon>
        <taxon>Agrococcus</taxon>
    </lineage>
</organism>
<dbReference type="GO" id="GO:0005829">
    <property type="term" value="C:cytosol"/>
    <property type="evidence" value="ECO:0007669"/>
    <property type="project" value="TreeGrafter"/>
</dbReference>
<dbReference type="AlphaFoldDB" id="A0A5M8QFE3"/>
<evidence type="ECO:0000259" key="3">
    <source>
        <dbReference type="Pfam" id="PF03061"/>
    </source>
</evidence>
<dbReference type="NCBIfam" id="TIGR00369">
    <property type="entry name" value="unchar_dom_1"/>
    <property type="match status" value="1"/>
</dbReference>
<protein>
    <submittedName>
        <fullName evidence="4">PaaI family thioesterase</fullName>
    </submittedName>
</protein>
<dbReference type="Gene3D" id="3.10.129.10">
    <property type="entry name" value="Hotdog Thioesterase"/>
    <property type="match status" value="1"/>
</dbReference>
<gene>
    <name evidence="4" type="ORF">FQ330_06510</name>
</gene>
<comment type="similarity">
    <text evidence="1">Belongs to the thioesterase PaaI family.</text>
</comment>
<dbReference type="InterPro" id="IPR006683">
    <property type="entry name" value="Thioestr_dom"/>
</dbReference>
<reference evidence="4 5" key="1">
    <citation type="submission" date="2019-08" db="EMBL/GenBank/DDBJ databases">
        <title>Agrococcus lahaulensis sp. nov., isolated from a cold desert of the Indian Himalayas.</title>
        <authorList>
            <person name="Qu J.H."/>
        </authorList>
    </citation>
    <scope>NUCLEOTIDE SEQUENCE [LARGE SCALE GENOMIC DNA]</scope>
    <source>
        <strain evidence="4 5">NS18</strain>
    </source>
</reference>
<dbReference type="Proteomes" id="UP000323221">
    <property type="component" value="Unassembled WGS sequence"/>
</dbReference>
<accession>A0A5M8QFE3</accession>
<dbReference type="InterPro" id="IPR029069">
    <property type="entry name" value="HotDog_dom_sf"/>
</dbReference>
<sequence>MGIEFLELSAERSVARMPAEGNRQPVGFVHGGAYCVIAETLGSVSANIHAGPGRYAVGVDLNATHTRSITSGWVTAECTALHLGRSMTVHEIVCRDDEGRRASTIRITNFVKDR</sequence>
<dbReference type="SUPFAM" id="SSF54637">
    <property type="entry name" value="Thioesterase/thiol ester dehydrase-isomerase"/>
    <property type="match status" value="1"/>
</dbReference>
<dbReference type="PANTHER" id="PTHR43240:SF5">
    <property type="entry name" value="1,4-DIHYDROXY-2-NAPHTHOYL-COA THIOESTERASE 1"/>
    <property type="match status" value="1"/>
</dbReference>
<evidence type="ECO:0000313" key="4">
    <source>
        <dbReference type="EMBL" id="KAA6433928.1"/>
    </source>
</evidence>
<dbReference type="GO" id="GO:0061522">
    <property type="term" value="F:1,4-dihydroxy-2-naphthoyl-CoA thioesterase activity"/>
    <property type="evidence" value="ECO:0007669"/>
    <property type="project" value="TreeGrafter"/>
</dbReference>
<dbReference type="InterPro" id="IPR003736">
    <property type="entry name" value="PAAI_dom"/>
</dbReference>
<evidence type="ECO:0000256" key="1">
    <source>
        <dbReference type="ARBA" id="ARBA00008324"/>
    </source>
</evidence>
<keyword evidence="2" id="KW-0378">Hydrolase</keyword>
<dbReference type="OrthoDB" id="9798208at2"/>
<name>A0A5M8QFE3_9MICO</name>
<feature type="domain" description="Thioesterase" evidence="3">
    <location>
        <begin position="27"/>
        <end position="101"/>
    </location>
</feature>
<evidence type="ECO:0000313" key="5">
    <source>
        <dbReference type="Proteomes" id="UP000323221"/>
    </source>
</evidence>
<dbReference type="PANTHER" id="PTHR43240">
    <property type="entry name" value="1,4-DIHYDROXY-2-NAPHTHOYL-COA THIOESTERASE 1"/>
    <property type="match status" value="1"/>
</dbReference>
<dbReference type="CDD" id="cd03443">
    <property type="entry name" value="PaaI_thioesterase"/>
    <property type="match status" value="1"/>
</dbReference>
<keyword evidence="5" id="KW-1185">Reference proteome</keyword>
<evidence type="ECO:0000256" key="2">
    <source>
        <dbReference type="ARBA" id="ARBA00022801"/>
    </source>
</evidence>
<proteinExistence type="inferred from homology"/>
<dbReference type="EMBL" id="VOIR01000013">
    <property type="protein sequence ID" value="KAA6433928.1"/>
    <property type="molecule type" value="Genomic_DNA"/>
</dbReference>